<dbReference type="PANTHER" id="PTHR12673:SF159">
    <property type="entry name" value="LD03170P"/>
    <property type="match status" value="1"/>
</dbReference>
<dbReference type="AlphaFoldDB" id="A0A9P6PMV7"/>
<dbReference type="InterPro" id="IPR051092">
    <property type="entry name" value="FYVE_RhoGEF_PH"/>
</dbReference>
<feature type="compositionally biased region" description="Low complexity" evidence="1">
    <location>
        <begin position="876"/>
        <end position="891"/>
    </location>
</feature>
<dbReference type="PANTHER" id="PTHR12673">
    <property type="entry name" value="FACIOGENITAL DYSPLASIA PROTEIN"/>
    <property type="match status" value="1"/>
</dbReference>
<dbReference type="GO" id="GO:0005737">
    <property type="term" value="C:cytoplasm"/>
    <property type="evidence" value="ECO:0007669"/>
    <property type="project" value="TreeGrafter"/>
</dbReference>
<organism evidence="3 4">
    <name type="scientific">Mortierella polycephala</name>
    <dbReference type="NCBI Taxonomy" id="41804"/>
    <lineage>
        <taxon>Eukaryota</taxon>
        <taxon>Fungi</taxon>
        <taxon>Fungi incertae sedis</taxon>
        <taxon>Mucoromycota</taxon>
        <taxon>Mortierellomycotina</taxon>
        <taxon>Mortierellomycetes</taxon>
        <taxon>Mortierellales</taxon>
        <taxon>Mortierellaceae</taxon>
        <taxon>Mortierella</taxon>
    </lineage>
</organism>
<feature type="region of interest" description="Disordered" evidence="1">
    <location>
        <begin position="876"/>
        <end position="919"/>
    </location>
</feature>
<feature type="region of interest" description="Disordered" evidence="1">
    <location>
        <begin position="550"/>
        <end position="581"/>
    </location>
</feature>
<dbReference type="InterPro" id="IPR000219">
    <property type="entry name" value="DH_dom"/>
</dbReference>
<dbReference type="EMBL" id="JAAAJA010000992">
    <property type="protein sequence ID" value="KAG0248454.1"/>
    <property type="molecule type" value="Genomic_DNA"/>
</dbReference>
<dbReference type="Gene3D" id="1.20.900.10">
    <property type="entry name" value="Dbl homology (DH) domain"/>
    <property type="match status" value="1"/>
</dbReference>
<dbReference type="PROSITE" id="PS50010">
    <property type="entry name" value="DH_2"/>
    <property type="match status" value="1"/>
</dbReference>
<comment type="caution">
    <text evidence="3">The sequence shown here is derived from an EMBL/GenBank/DDBJ whole genome shotgun (WGS) entry which is preliminary data.</text>
</comment>
<reference evidence="3" key="1">
    <citation type="journal article" date="2020" name="Fungal Divers.">
        <title>Resolving the Mortierellaceae phylogeny through synthesis of multi-gene phylogenetics and phylogenomics.</title>
        <authorList>
            <person name="Vandepol N."/>
            <person name="Liber J."/>
            <person name="Desiro A."/>
            <person name="Na H."/>
            <person name="Kennedy M."/>
            <person name="Barry K."/>
            <person name="Grigoriev I.V."/>
            <person name="Miller A.N."/>
            <person name="O'Donnell K."/>
            <person name="Stajich J.E."/>
            <person name="Bonito G."/>
        </authorList>
    </citation>
    <scope>NUCLEOTIDE SEQUENCE</scope>
    <source>
        <strain evidence="3">KOD948</strain>
    </source>
</reference>
<feature type="compositionally biased region" description="Basic and acidic residues" evidence="1">
    <location>
        <begin position="550"/>
        <end position="572"/>
    </location>
</feature>
<accession>A0A9P6PMV7</accession>
<dbReference type="InterPro" id="IPR035899">
    <property type="entry name" value="DBL_dom_sf"/>
</dbReference>
<dbReference type="OrthoDB" id="660555at2759"/>
<evidence type="ECO:0000313" key="4">
    <source>
        <dbReference type="Proteomes" id="UP000726737"/>
    </source>
</evidence>
<sequence length="1086" mass="122510">MGKSMSLGGILTGAASMCDGQVPAFSPVSQGPYSQKRYSRTVRSNASSIMSLGRHKSEPPVMILPHYNSPYEAIFSNQPDMVHFVGKDPRIGTVCISARPGQGVTHFLVRTVLKFASIEIQDMYWTSPEFDQCQQLYPKKGELFAMIHVALQHCLESIPESEIKRHQVVQHQSSDHSVFVLDEPGWLQSPGYISSLVKGLEEIRHEDFTYVLRNMEAQMRPAALTVDFVIPDQEVIDVEKERFWDFFNGLGDHIEPGTYLSHAPKASLSMPDVTVGNKANEQRLDALRELIQTESSYNKRMSDLVGEYLNGARELAKGPNPLMGKYEIRLIFSNIEQILVASTEFLKDLRTYEEDSDGTLNLGEICRRNLHRMRCYKQYLMRYRKAQETHTVLTKKSLAFKALQEKCVQTQGIQILSNLLVEPTQRIVKYPLLFKDILSGTAEDSPEVEGIRGAIEAASQIAHMEKARPEQNAEILFNIRNIVENCPDSLLSQSRNAVTYLDGYETNLLTGERGRPITLILFSDKVMIARRPKDMSGEVLFQLKEDKEERKRIEKKEKERKEKEKKAKKQEDSQCSEDAQSANTQVSAHILTSGFSLLRKNWKFLGWMDLLRLQVAVVEQTDPEGLFCITTRNHVETKGDLWETTRGIMPEQLDKRDAFISKLFETLALVKASIASGSVSSNAAEYTSRLYVAELELFCNVFMESQYRDFKYKGDVALFYSHGRQSQPMDVSPFAKLPLFVGAIQSTTTGFRAVLKAKTSLNNAGCTAALSEETNRFLDSDAFQIHITELVANLQWTVYNFDPYQSAHLHFSRVYMHTDYLYKTASALSKANNSLRSKSLKKIRDSSATAATLISLHTNVRNSPIPQQLHKHRYSGSFSLQSSGQASSPNSPGGGLVFGRLNNGQGLPPMSPMSLNRSFTTPTAKSLKRADSICAAYDETEIDSYNRSIQSSQQLRHPRLSRGNLIDHQLLSELSENELGIVKALYGIIHTADFELIKAIEHIRMLEQENEATKDLCNELIEENNVIFEVCSHAQSFNKELENIFVAVAKADHDERSQHVAEDITLESTISQHDGVARRKDLKSHK</sequence>
<keyword evidence="4" id="KW-1185">Reference proteome</keyword>
<feature type="domain" description="DH" evidence="2">
    <location>
        <begin position="282"/>
        <end position="468"/>
    </location>
</feature>
<name>A0A9P6PMV7_9FUNG</name>
<evidence type="ECO:0000259" key="2">
    <source>
        <dbReference type="PROSITE" id="PS50010"/>
    </source>
</evidence>
<protein>
    <recommendedName>
        <fullName evidence="2">DH domain-containing protein</fullName>
    </recommendedName>
</protein>
<dbReference type="SMART" id="SM00325">
    <property type="entry name" value="RhoGEF"/>
    <property type="match status" value="1"/>
</dbReference>
<dbReference type="SUPFAM" id="SSF48065">
    <property type="entry name" value="DBL homology domain (DH-domain)"/>
    <property type="match status" value="1"/>
</dbReference>
<dbReference type="Proteomes" id="UP000726737">
    <property type="component" value="Unassembled WGS sequence"/>
</dbReference>
<evidence type="ECO:0000313" key="3">
    <source>
        <dbReference type="EMBL" id="KAG0248454.1"/>
    </source>
</evidence>
<dbReference type="Pfam" id="PF00621">
    <property type="entry name" value="RhoGEF"/>
    <property type="match status" value="1"/>
</dbReference>
<dbReference type="CDD" id="cd00160">
    <property type="entry name" value="RhoGEF"/>
    <property type="match status" value="1"/>
</dbReference>
<dbReference type="GO" id="GO:0005085">
    <property type="term" value="F:guanyl-nucleotide exchange factor activity"/>
    <property type="evidence" value="ECO:0007669"/>
    <property type="project" value="InterPro"/>
</dbReference>
<proteinExistence type="predicted"/>
<evidence type="ECO:0000256" key="1">
    <source>
        <dbReference type="SAM" id="MobiDB-lite"/>
    </source>
</evidence>
<gene>
    <name evidence="3" type="ORF">BG011_010261</name>
</gene>